<dbReference type="GO" id="GO:0042651">
    <property type="term" value="C:thylakoid membrane"/>
    <property type="evidence" value="ECO:0007669"/>
    <property type="project" value="TreeGrafter"/>
</dbReference>
<proteinExistence type="predicted"/>
<protein>
    <submittedName>
        <fullName evidence="1">Uncharacterized protein</fullName>
    </submittedName>
</protein>
<evidence type="ECO:0000313" key="1">
    <source>
        <dbReference type="EMBL" id="KAF3526457.1"/>
    </source>
</evidence>
<dbReference type="Proteomes" id="UP000712600">
    <property type="component" value="Unassembled WGS sequence"/>
</dbReference>
<dbReference type="AlphaFoldDB" id="A0A8S9PV32"/>
<sequence>MFPGLYGGAFGPKGTEIVQLHRKYGHWSDAGESNSSDTEIFEYTEAVKLHWIQMCWLARVARSLRSDRALARARSLCSDQAERMLGRYVATELWLELGRYVATERNECLVAT</sequence>
<dbReference type="InterPro" id="IPR044680">
    <property type="entry name" value="EX1/2"/>
</dbReference>
<accession>A0A8S9PV32</accession>
<dbReference type="PANTHER" id="PTHR33917:SF2">
    <property type="entry name" value="PROTEIN EXECUTER 2, CHLOROPLASTIC"/>
    <property type="match status" value="1"/>
</dbReference>
<evidence type="ECO:0000313" key="2">
    <source>
        <dbReference type="Proteomes" id="UP000712600"/>
    </source>
</evidence>
<comment type="caution">
    <text evidence="1">The sequence shown here is derived from an EMBL/GenBank/DDBJ whole genome shotgun (WGS) entry which is preliminary data.</text>
</comment>
<dbReference type="GO" id="GO:0010343">
    <property type="term" value="P:singlet oxygen-mediated programmed cell death"/>
    <property type="evidence" value="ECO:0007669"/>
    <property type="project" value="InterPro"/>
</dbReference>
<dbReference type="EMBL" id="QGKX02001347">
    <property type="protein sequence ID" value="KAF3526457.1"/>
    <property type="molecule type" value="Genomic_DNA"/>
</dbReference>
<dbReference type="PANTHER" id="PTHR33917">
    <property type="entry name" value="PROTEIN EXECUTER 1, CHLOROPLASTIC"/>
    <property type="match status" value="1"/>
</dbReference>
<organism evidence="1 2">
    <name type="scientific">Brassica cretica</name>
    <name type="common">Mustard</name>
    <dbReference type="NCBI Taxonomy" id="69181"/>
    <lineage>
        <taxon>Eukaryota</taxon>
        <taxon>Viridiplantae</taxon>
        <taxon>Streptophyta</taxon>
        <taxon>Embryophyta</taxon>
        <taxon>Tracheophyta</taxon>
        <taxon>Spermatophyta</taxon>
        <taxon>Magnoliopsida</taxon>
        <taxon>eudicotyledons</taxon>
        <taxon>Gunneridae</taxon>
        <taxon>Pentapetalae</taxon>
        <taxon>rosids</taxon>
        <taxon>malvids</taxon>
        <taxon>Brassicales</taxon>
        <taxon>Brassicaceae</taxon>
        <taxon>Brassiceae</taxon>
        <taxon>Brassica</taxon>
    </lineage>
</organism>
<name>A0A8S9PV32_BRACR</name>
<gene>
    <name evidence="1" type="ORF">F2Q69_00049077</name>
</gene>
<reference evidence="1" key="1">
    <citation type="submission" date="2019-12" db="EMBL/GenBank/DDBJ databases">
        <title>Genome sequencing and annotation of Brassica cretica.</title>
        <authorList>
            <person name="Studholme D.J."/>
            <person name="Sarris P."/>
        </authorList>
    </citation>
    <scope>NUCLEOTIDE SEQUENCE</scope>
    <source>
        <strain evidence="1">PFS-109/04</strain>
        <tissue evidence="1">Leaf</tissue>
    </source>
</reference>
<dbReference type="Pfam" id="PF12014">
    <property type="entry name" value="Cyclin_D1_bind"/>
    <property type="match status" value="1"/>
</dbReference>